<dbReference type="Proteomes" id="UP000637578">
    <property type="component" value="Unassembled WGS sequence"/>
</dbReference>
<comment type="caution">
    <text evidence="2">The sequence shown here is derived from an EMBL/GenBank/DDBJ whole genome shotgun (WGS) entry which is preliminary data.</text>
</comment>
<evidence type="ECO:0000313" key="3">
    <source>
        <dbReference type="Proteomes" id="UP000637578"/>
    </source>
</evidence>
<reference evidence="2" key="2">
    <citation type="submission" date="2020-09" db="EMBL/GenBank/DDBJ databases">
        <authorList>
            <person name="Sun Q."/>
            <person name="Zhou Y."/>
        </authorList>
    </citation>
    <scope>NUCLEOTIDE SEQUENCE</scope>
    <source>
        <strain evidence="2">CGMCC 4.5737</strain>
    </source>
</reference>
<evidence type="ECO:0000313" key="2">
    <source>
        <dbReference type="EMBL" id="GGM56304.1"/>
    </source>
</evidence>
<feature type="compositionally biased region" description="Basic and acidic residues" evidence="1">
    <location>
        <begin position="264"/>
        <end position="276"/>
    </location>
</feature>
<keyword evidence="3" id="KW-1185">Reference proteome</keyword>
<accession>A0A8J3FU77</accession>
<evidence type="ECO:0000256" key="1">
    <source>
        <dbReference type="SAM" id="MobiDB-lite"/>
    </source>
</evidence>
<feature type="compositionally biased region" description="Basic and acidic residues" evidence="1">
    <location>
        <begin position="186"/>
        <end position="206"/>
    </location>
</feature>
<name>A0A8J3FU77_9PSEU</name>
<dbReference type="RefSeq" id="WP_189057948.1">
    <property type="nucleotide sequence ID" value="NZ_BMMK01000012.1"/>
</dbReference>
<sequence length="296" mass="32433">MGQDRLGEIADEVYGASPEGFVAARDRHADAAAEAGETELAADVRRLRKPTRAAWAVNLLARQRGDLLDRLLTLGEELRAAQQELRGEALRRLNRQRHEVLSGLTRQARQLAADAGHPLSGDAVRQVEQTLTAALADPDAAAGVRSGRLDRALAGDSGFGAPPTRPAPRAGGAKPRSTATGARKAPASDRKRGGDELDRQRRGRIETELAEARQRLRDAEAEVERARSELAERDAEREEVRRRRTELVAELGELAEELAGIRDRRQESERRVRSAERTAGTARRRVDQLAGRLGQI</sequence>
<organism evidence="2 3">
    <name type="scientific">Longimycelium tulufanense</name>
    <dbReference type="NCBI Taxonomy" id="907463"/>
    <lineage>
        <taxon>Bacteria</taxon>
        <taxon>Bacillati</taxon>
        <taxon>Actinomycetota</taxon>
        <taxon>Actinomycetes</taxon>
        <taxon>Pseudonocardiales</taxon>
        <taxon>Pseudonocardiaceae</taxon>
        <taxon>Longimycelium</taxon>
    </lineage>
</organism>
<dbReference type="AlphaFoldDB" id="A0A8J3FU77"/>
<proteinExistence type="predicted"/>
<dbReference type="EMBL" id="BMMK01000012">
    <property type="protein sequence ID" value="GGM56304.1"/>
    <property type="molecule type" value="Genomic_DNA"/>
</dbReference>
<feature type="region of interest" description="Disordered" evidence="1">
    <location>
        <begin position="264"/>
        <end position="296"/>
    </location>
</feature>
<reference evidence="2" key="1">
    <citation type="journal article" date="2014" name="Int. J. Syst. Evol. Microbiol.">
        <title>Complete genome sequence of Corynebacterium casei LMG S-19264T (=DSM 44701T), isolated from a smear-ripened cheese.</title>
        <authorList>
            <consortium name="US DOE Joint Genome Institute (JGI-PGF)"/>
            <person name="Walter F."/>
            <person name="Albersmeier A."/>
            <person name="Kalinowski J."/>
            <person name="Ruckert C."/>
        </authorList>
    </citation>
    <scope>NUCLEOTIDE SEQUENCE</scope>
    <source>
        <strain evidence="2">CGMCC 4.5737</strain>
    </source>
</reference>
<protein>
    <submittedName>
        <fullName evidence="2">Uncharacterized protein</fullName>
    </submittedName>
</protein>
<feature type="region of interest" description="Disordered" evidence="1">
    <location>
        <begin position="153"/>
        <end position="206"/>
    </location>
</feature>
<gene>
    <name evidence="2" type="ORF">GCM10012275_29240</name>
</gene>
<feature type="compositionally biased region" description="Low complexity" evidence="1">
    <location>
        <begin position="159"/>
        <end position="176"/>
    </location>
</feature>